<gene>
    <name evidence="2" type="ORF">SAMN04488589_2445</name>
</gene>
<protein>
    <submittedName>
        <fullName evidence="2">Uncharacterized protein</fullName>
    </submittedName>
</protein>
<keyword evidence="3" id="KW-1185">Reference proteome</keyword>
<dbReference type="AlphaFoldDB" id="A0A7Z7B3B6"/>
<sequence>MRQPYKIGLYLLIIISLIFLPTLFGDNSNTDSDYDIKSYNYDLIITSDSKISNVTLYMPIPAKNNTSSIGSNLMERCSEDYPSWNCSIIDTEYGTMLAMSIDEITPIFYSDPIDVPVPGNPDEMEITFIKSGTYSEETPYPQENIYLSAGATVNDTIDTQNPVGTSEVLMPKFNVVENEEKAAAMVELYNKPNAKLYDYDSMIYAQYDAPDNAEVQIYITSDGSNEWFTSGWRSNSFRESIITTLTGPQNGWSQVSGELITGEGRYP</sequence>
<evidence type="ECO:0000313" key="3">
    <source>
        <dbReference type="Proteomes" id="UP000199259"/>
    </source>
</evidence>
<evidence type="ECO:0000313" key="2">
    <source>
        <dbReference type="EMBL" id="SDG21737.1"/>
    </source>
</evidence>
<keyword evidence="1" id="KW-0472">Membrane</keyword>
<accession>A0A7Z7B3B6</accession>
<dbReference type="Proteomes" id="UP000199259">
    <property type="component" value="Unassembled WGS sequence"/>
</dbReference>
<keyword evidence="1" id="KW-0812">Transmembrane</keyword>
<keyword evidence="1" id="KW-1133">Transmembrane helix</keyword>
<proteinExistence type="predicted"/>
<organism evidence="2 3">
    <name type="scientific">Methanolobus vulcani</name>
    <dbReference type="NCBI Taxonomy" id="38026"/>
    <lineage>
        <taxon>Archaea</taxon>
        <taxon>Methanobacteriati</taxon>
        <taxon>Methanobacteriota</taxon>
        <taxon>Stenosarchaea group</taxon>
        <taxon>Methanomicrobia</taxon>
        <taxon>Methanosarcinales</taxon>
        <taxon>Methanosarcinaceae</taxon>
        <taxon>Methanolobus</taxon>
    </lineage>
</organism>
<reference evidence="2 3" key="1">
    <citation type="submission" date="2016-10" db="EMBL/GenBank/DDBJ databases">
        <authorList>
            <person name="Varghese N."/>
            <person name="Submissions S."/>
        </authorList>
    </citation>
    <scope>NUCLEOTIDE SEQUENCE [LARGE SCALE GENOMIC DNA]</scope>
    <source>
        <strain evidence="2 3">PL 12/M</strain>
    </source>
</reference>
<name>A0A7Z7B3B6_9EURY</name>
<evidence type="ECO:0000256" key="1">
    <source>
        <dbReference type="SAM" id="Phobius"/>
    </source>
</evidence>
<feature type="transmembrane region" description="Helical" evidence="1">
    <location>
        <begin position="7"/>
        <end position="24"/>
    </location>
</feature>
<comment type="caution">
    <text evidence="2">The sequence shown here is derived from an EMBL/GenBank/DDBJ whole genome shotgun (WGS) entry which is preliminary data.</text>
</comment>
<dbReference type="EMBL" id="FNCA01000009">
    <property type="protein sequence ID" value="SDG21737.1"/>
    <property type="molecule type" value="Genomic_DNA"/>
</dbReference>